<dbReference type="NCBIfam" id="NF010802">
    <property type="entry name" value="PRK14206.1"/>
    <property type="match status" value="1"/>
</dbReference>
<keyword evidence="12" id="KW-0813">Transport</keyword>
<keyword evidence="5 12" id="KW-1133">Transmembrane helix</keyword>
<proteinExistence type="inferred from homology"/>
<comment type="activity regulation">
    <text evidence="12">Na(+) is not transported, but it plays an essential structural role and its presence is essential for fluoride channel function.</text>
</comment>
<feature type="binding site" evidence="12">
    <location>
        <position position="76"/>
    </location>
    <ligand>
        <name>Na(+)</name>
        <dbReference type="ChEBI" id="CHEBI:29101"/>
        <note>structural</note>
    </ligand>
</feature>
<evidence type="ECO:0000256" key="4">
    <source>
        <dbReference type="ARBA" id="ARBA00022692"/>
    </source>
</evidence>
<name>A0ABW5AID4_9BRAD</name>
<feature type="transmembrane region" description="Helical" evidence="12">
    <location>
        <begin position="32"/>
        <end position="56"/>
    </location>
</feature>
<keyword evidence="8 12" id="KW-0472">Membrane</keyword>
<evidence type="ECO:0000256" key="5">
    <source>
        <dbReference type="ARBA" id="ARBA00022989"/>
    </source>
</evidence>
<feature type="transmembrane region" description="Helical" evidence="12">
    <location>
        <begin position="68"/>
        <end position="86"/>
    </location>
</feature>
<keyword evidence="2 12" id="KW-1003">Cell membrane</keyword>
<evidence type="ECO:0000256" key="1">
    <source>
        <dbReference type="ARBA" id="ARBA00004651"/>
    </source>
</evidence>
<keyword evidence="3" id="KW-0997">Cell inner membrane</keyword>
<sequence>MDVLLVAVGGALGSVGRYWCSGLVARLFGESFPWGTVIVNIVGSFVIGLVAALALPEGRFLLPTNARLFLMFGICGGFTTFSSFSLQTLNLLRDGEWLLAGANVSLSLVLCLLATWLGLVAGVIVNR</sequence>
<dbReference type="EMBL" id="JBHUIW010000004">
    <property type="protein sequence ID" value="MFD2181684.1"/>
    <property type="molecule type" value="Genomic_DNA"/>
</dbReference>
<keyword evidence="12" id="KW-0479">Metal-binding</keyword>
<feature type="transmembrane region" description="Helical" evidence="12">
    <location>
        <begin position="106"/>
        <end position="125"/>
    </location>
</feature>
<evidence type="ECO:0000256" key="3">
    <source>
        <dbReference type="ARBA" id="ARBA00022519"/>
    </source>
</evidence>
<evidence type="ECO:0000256" key="7">
    <source>
        <dbReference type="ARBA" id="ARBA00023065"/>
    </source>
</evidence>
<protein>
    <recommendedName>
        <fullName evidence="12">Fluoride-specific ion channel FluC</fullName>
    </recommendedName>
</protein>
<comment type="similarity">
    <text evidence="10 12">Belongs to the fluoride channel Fluc/FEX (TC 1.A.43) family.</text>
</comment>
<evidence type="ECO:0000256" key="8">
    <source>
        <dbReference type="ARBA" id="ARBA00023136"/>
    </source>
</evidence>
<keyword evidence="6 12" id="KW-0915">Sodium</keyword>
<comment type="function">
    <text evidence="12">Fluoride-specific ion channel. Important for reducing fluoride concentration in the cell, thus reducing its toxicity.</text>
</comment>
<evidence type="ECO:0000256" key="10">
    <source>
        <dbReference type="ARBA" id="ARBA00035120"/>
    </source>
</evidence>
<evidence type="ECO:0000313" key="14">
    <source>
        <dbReference type="Proteomes" id="UP001597314"/>
    </source>
</evidence>
<evidence type="ECO:0000256" key="11">
    <source>
        <dbReference type="ARBA" id="ARBA00035585"/>
    </source>
</evidence>
<keyword evidence="9 12" id="KW-0407">Ion channel</keyword>
<evidence type="ECO:0000256" key="2">
    <source>
        <dbReference type="ARBA" id="ARBA00022475"/>
    </source>
</evidence>
<dbReference type="PANTHER" id="PTHR28259">
    <property type="entry name" value="FLUORIDE EXPORT PROTEIN 1-RELATED"/>
    <property type="match status" value="1"/>
</dbReference>
<dbReference type="PANTHER" id="PTHR28259:SF1">
    <property type="entry name" value="FLUORIDE EXPORT PROTEIN 1-RELATED"/>
    <property type="match status" value="1"/>
</dbReference>
<dbReference type="HAMAP" id="MF_00454">
    <property type="entry name" value="FluC"/>
    <property type="match status" value="1"/>
</dbReference>
<evidence type="ECO:0000256" key="9">
    <source>
        <dbReference type="ARBA" id="ARBA00023303"/>
    </source>
</evidence>
<dbReference type="InterPro" id="IPR003691">
    <property type="entry name" value="FluC"/>
</dbReference>
<evidence type="ECO:0000313" key="13">
    <source>
        <dbReference type="EMBL" id="MFD2181684.1"/>
    </source>
</evidence>
<accession>A0ABW5AID4</accession>
<gene>
    <name evidence="12 13" type="primary">crcB</name>
    <name evidence="12" type="synonym">fluC</name>
    <name evidence="13" type="ORF">ACFSOX_05920</name>
</gene>
<feature type="binding site" evidence="12">
    <location>
        <position position="79"/>
    </location>
    <ligand>
        <name>Na(+)</name>
        <dbReference type="ChEBI" id="CHEBI:29101"/>
        <note>structural</note>
    </ligand>
</feature>
<reference evidence="14" key="1">
    <citation type="journal article" date="2019" name="Int. J. Syst. Evol. Microbiol.">
        <title>The Global Catalogue of Microorganisms (GCM) 10K type strain sequencing project: providing services to taxonomists for standard genome sequencing and annotation.</title>
        <authorList>
            <consortium name="The Broad Institute Genomics Platform"/>
            <consortium name="The Broad Institute Genome Sequencing Center for Infectious Disease"/>
            <person name="Wu L."/>
            <person name="Ma J."/>
        </authorList>
    </citation>
    <scope>NUCLEOTIDE SEQUENCE [LARGE SCALE GENOMIC DNA]</scope>
    <source>
        <strain evidence="14">CGMCC 1.6774</strain>
    </source>
</reference>
<comment type="catalytic activity">
    <reaction evidence="11">
        <text>fluoride(in) = fluoride(out)</text>
        <dbReference type="Rhea" id="RHEA:76159"/>
        <dbReference type="ChEBI" id="CHEBI:17051"/>
    </reaction>
    <physiologicalReaction direction="left-to-right" evidence="11">
        <dbReference type="Rhea" id="RHEA:76160"/>
    </physiologicalReaction>
</comment>
<dbReference type="Proteomes" id="UP001597314">
    <property type="component" value="Unassembled WGS sequence"/>
</dbReference>
<dbReference type="RefSeq" id="WP_378476867.1">
    <property type="nucleotide sequence ID" value="NZ_JBHUIW010000004.1"/>
</dbReference>
<comment type="subcellular location">
    <subcellularLocation>
        <location evidence="1 12">Cell membrane</location>
        <topology evidence="1 12">Multi-pass membrane protein</topology>
    </subcellularLocation>
</comment>
<evidence type="ECO:0000256" key="6">
    <source>
        <dbReference type="ARBA" id="ARBA00023053"/>
    </source>
</evidence>
<evidence type="ECO:0000256" key="12">
    <source>
        <dbReference type="HAMAP-Rule" id="MF_00454"/>
    </source>
</evidence>
<dbReference type="NCBIfam" id="TIGR00494">
    <property type="entry name" value="crcB"/>
    <property type="match status" value="1"/>
</dbReference>
<keyword evidence="4 12" id="KW-0812">Transmembrane</keyword>
<dbReference type="Pfam" id="PF02537">
    <property type="entry name" value="CRCB"/>
    <property type="match status" value="1"/>
</dbReference>
<organism evidence="13 14">
    <name type="scientific">Rhodoplanes azumiensis</name>
    <dbReference type="NCBI Taxonomy" id="1897628"/>
    <lineage>
        <taxon>Bacteria</taxon>
        <taxon>Pseudomonadati</taxon>
        <taxon>Pseudomonadota</taxon>
        <taxon>Alphaproteobacteria</taxon>
        <taxon>Hyphomicrobiales</taxon>
        <taxon>Nitrobacteraceae</taxon>
        <taxon>Rhodoplanes</taxon>
    </lineage>
</organism>
<keyword evidence="14" id="KW-1185">Reference proteome</keyword>
<comment type="caution">
    <text evidence="13">The sequence shown here is derived from an EMBL/GenBank/DDBJ whole genome shotgun (WGS) entry which is preliminary data.</text>
</comment>
<keyword evidence="7 12" id="KW-0406">Ion transport</keyword>